<name>A0ABX2V8L9_9BACL</name>
<evidence type="ECO:0000313" key="7">
    <source>
        <dbReference type="Proteomes" id="UP000078447"/>
    </source>
</evidence>
<protein>
    <submittedName>
        <fullName evidence="6">Flagellar biosynthesis protein FliS</fullName>
    </submittedName>
</protein>
<evidence type="ECO:0000256" key="3">
    <source>
        <dbReference type="ARBA" id="ARBA00022490"/>
    </source>
</evidence>
<accession>A0ABX2V8L9</accession>
<evidence type="ECO:0000256" key="2">
    <source>
        <dbReference type="ARBA" id="ARBA00008787"/>
    </source>
</evidence>
<dbReference type="InterPro" id="IPR003713">
    <property type="entry name" value="FliS"/>
</dbReference>
<keyword evidence="5" id="KW-0143">Chaperone</keyword>
<evidence type="ECO:0000256" key="5">
    <source>
        <dbReference type="ARBA" id="ARBA00023186"/>
    </source>
</evidence>
<reference evidence="6 7" key="1">
    <citation type="submission" date="2016-03" db="EMBL/GenBank/DDBJ databases">
        <authorList>
            <person name="Cho S.-Y."/>
            <person name="Lim S."/>
            <person name="Kim H."/>
            <person name="Soh E.H."/>
            <person name="Moon J.S."/>
        </authorList>
    </citation>
    <scope>NUCLEOTIDE SEQUENCE [LARGE SCALE GENOMIC DNA]</scope>
    <source>
        <strain evidence="6 7">KCTC 3810</strain>
    </source>
</reference>
<dbReference type="Gene3D" id="1.20.120.340">
    <property type="entry name" value="Flagellar protein FliS"/>
    <property type="match status" value="1"/>
</dbReference>
<proteinExistence type="inferred from homology"/>
<dbReference type="SUPFAM" id="SSF101116">
    <property type="entry name" value="Flagellar export chaperone FliS"/>
    <property type="match status" value="1"/>
</dbReference>
<comment type="similarity">
    <text evidence="2">Belongs to the FliS family.</text>
</comment>
<sequence length="130" mass="15238">MTEQELYQMTPQQLTETMLKGLVLQYEQAILSRDERRFDAVNSRLQKAYQLLEKLQAGLNDEGGIITAQLDQLYYYLAEQTLQAYIEPARLEELLQLTEELLVTWQAASLKKDRPLVRAAHHERYEGMDY</sequence>
<gene>
    <name evidence="6" type="ORF">A3783_01080</name>
</gene>
<dbReference type="Proteomes" id="UP000078447">
    <property type="component" value="Unassembled WGS sequence"/>
</dbReference>
<comment type="caution">
    <text evidence="6">The sequence shown here is derived from an EMBL/GenBank/DDBJ whole genome shotgun (WGS) entry which is preliminary data.</text>
</comment>
<dbReference type="InterPro" id="IPR036584">
    <property type="entry name" value="FliS_sf"/>
</dbReference>
<dbReference type="EMBL" id="LVVL01000001">
    <property type="protein sequence ID" value="OAN14552.1"/>
    <property type="molecule type" value="Genomic_DNA"/>
</dbReference>
<dbReference type="Pfam" id="PF02561">
    <property type="entry name" value="FliS"/>
    <property type="match status" value="1"/>
</dbReference>
<comment type="subcellular location">
    <subcellularLocation>
        <location evidence="1">Cytoplasm</location>
        <location evidence="1">Cytosol</location>
    </subcellularLocation>
</comment>
<organism evidence="6 7">
    <name type="scientific">Exiguobacterium undae</name>
    <dbReference type="NCBI Taxonomy" id="169177"/>
    <lineage>
        <taxon>Bacteria</taxon>
        <taxon>Bacillati</taxon>
        <taxon>Bacillota</taxon>
        <taxon>Bacilli</taxon>
        <taxon>Bacillales</taxon>
        <taxon>Bacillales Family XII. Incertae Sedis</taxon>
        <taxon>Exiguobacterium</taxon>
    </lineage>
</organism>
<evidence type="ECO:0000313" key="6">
    <source>
        <dbReference type="EMBL" id="OAN14552.1"/>
    </source>
</evidence>
<keyword evidence="6" id="KW-0969">Cilium</keyword>
<dbReference type="PANTHER" id="PTHR34773:SF1">
    <property type="entry name" value="FLAGELLAR SECRETION CHAPERONE FLIS"/>
    <property type="match status" value="1"/>
</dbReference>
<evidence type="ECO:0000256" key="1">
    <source>
        <dbReference type="ARBA" id="ARBA00004514"/>
    </source>
</evidence>
<dbReference type="RefSeq" id="WP_028105762.1">
    <property type="nucleotide sequence ID" value="NZ_LVVL01000001.1"/>
</dbReference>
<evidence type="ECO:0000256" key="4">
    <source>
        <dbReference type="ARBA" id="ARBA00022795"/>
    </source>
</evidence>
<keyword evidence="6" id="KW-0966">Cell projection</keyword>
<keyword evidence="4" id="KW-1005">Bacterial flagellum biogenesis</keyword>
<keyword evidence="3" id="KW-0963">Cytoplasm</keyword>
<keyword evidence="7" id="KW-1185">Reference proteome</keyword>
<dbReference type="PANTHER" id="PTHR34773">
    <property type="entry name" value="FLAGELLAR SECRETION CHAPERONE FLIS"/>
    <property type="match status" value="1"/>
</dbReference>
<keyword evidence="6" id="KW-0282">Flagellum</keyword>